<name>A0A4Z0ZX25_9LEPT</name>
<dbReference type="Proteomes" id="UP000297567">
    <property type="component" value="Unassembled WGS sequence"/>
</dbReference>
<evidence type="ECO:0000313" key="1">
    <source>
        <dbReference type="EMBL" id="TGL75556.1"/>
    </source>
</evidence>
<accession>A0A4Z0ZX25</accession>
<organism evidence="1 2">
    <name type="scientific">Leptospira jelokensis</name>
    <dbReference type="NCBI Taxonomy" id="2484931"/>
    <lineage>
        <taxon>Bacteria</taxon>
        <taxon>Pseudomonadati</taxon>
        <taxon>Spirochaetota</taxon>
        <taxon>Spirochaetia</taxon>
        <taxon>Leptospirales</taxon>
        <taxon>Leptospiraceae</taxon>
        <taxon>Leptospira</taxon>
    </lineage>
</organism>
<evidence type="ECO:0000313" key="2">
    <source>
        <dbReference type="Proteomes" id="UP000297567"/>
    </source>
</evidence>
<evidence type="ECO:0008006" key="3">
    <source>
        <dbReference type="Google" id="ProtNLM"/>
    </source>
</evidence>
<proteinExistence type="predicted"/>
<dbReference type="EMBL" id="RQGH01000007">
    <property type="protein sequence ID" value="TGL75556.1"/>
    <property type="molecule type" value="Genomic_DNA"/>
</dbReference>
<keyword evidence="2" id="KW-1185">Reference proteome</keyword>
<dbReference type="AlphaFoldDB" id="A0A4Z0ZX25"/>
<dbReference type="RefSeq" id="WP_135640509.1">
    <property type="nucleotide sequence ID" value="NZ_RQGH01000007.1"/>
</dbReference>
<reference evidence="1" key="1">
    <citation type="journal article" date="2019" name="PLoS Negl. Trop. Dis.">
        <title>Revisiting the worldwide diversity of Leptospira species in the environment.</title>
        <authorList>
            <person name="Vincent A.T."/>
            <person name="Schiettekatte O."/>
            <person name="Bourhy P."/>
            <person name="Veyrier F.J."/>
            <person name="Picardeau M."/>
        </authorList>
    </citation>
    <scope>NUCLEOTIDE SEQUENCE [LARGE SCALE GENOMIC DNA]</scope>
    <source>
        <strain evidence="1">201702451</strain>
    </source>
</reference>
<gene>
    <name evidence="1" type="ORF">EHQ62_01630</name>
</gene>
<sequence>MKLFLDASFLEALIRSERKNHLMQILLGEMDSFSRFFTSAHSIHLLLLSLGNITLEQKRMILRNIEDLTDGIFSVSMDEIRSELLLAEGLGLEQVIALSQGMDVFYECSKKEKPSHPLLQVRNFFGETE</sequence>
<comment type="caution">
    <text evidence="1">The sequence shown here is derived from an EMBL/GenBank/DDBJ whole genome shotgun (WGS) entry which is preliminary data.</text>
</comment>
<protein>
    <recommendedName>
        <fullName evidence="3">PIN domain-containing protein</fullName>
    </recommendedName>
</protein>